<proteinExistence type="predicted"/>
<comment type="caution">
    <text evidence="2">The sequence shown here is derived from an EMBL/GenBank/DDBJ whole genome shotgun (WGS) entry which is preliminary data.</text>
</comment>
<dbReference type="Gene3D" id="2.170.270.10">
    <property type="entry name" value="SET domain"/>
    <property type="match status" value="1"/>
</dbReference>
<evidence type="ECO:0000259" key="1">
    <source>
        <dbReference type="Pfam" id="PF00856"/>
    </source>
</evidence>
<dbReference type="Pfam" id="PF00856">
    <property type="entry name" value="SET"/>
    <property type="match status" value="1"/>
</dbReference>
<keyword evidence="3" id="KW-1185">Reference proteome</keyword>
<dbReference type="PANTHER" id="PTHR47643">
    <property type="entry name" value="TPR DOMAIN PROTEIN (AFU_ORTHOLOGUE AFUA_5G12710)"/>
    <property type="match status" value="1"/>
</dbReference>
<accession>A0ABR4CA33</accession>
<organism evidence="2 3">
    <name type="scientific">Oculimacula yallundae</name>
    <dbReference type="NCBI Taxonomy" id="86028"/>
    <lineage>
        <taxon>Eukaryota</taxon>
        <taxon>Fungi</taxon>
        <taxon>Dikarya</taxon>
        <taxon>Ascomycota</taxon>
        <taxon>Pezizomycotina</taxon>
        <taxon>Leotiomycetes</taxon>
        <taxon>Helotiales</taxon>
        <taxon>Ploettnerulaceae</taxon>
        <taxon>Oculimacula</taxon>
    </lineage>
</organism>
<protein>
    <recommendedName>
        <fullName evidence="1">SET domain-containing protein</fullName>
    </recommendedName>
</protein>
<evidence type="ECO:0000313" key="3">
    <source>
        <dbReference type="Proteomes" id="UP001595075"/>
    </source>
</evidence>
<name>A0ABR4CA33_9HELO</name>
<dbReference type="Proteomes" id="UP001595075">
    <property type="component" value="Unassembled WGS sequence"/>
</dbReference>
<dbReference type="EMBL" id="JAZHXI010000011">
    <property type="protein sequence ID" value="KAL2066321.1"/>
    <property type="molecule type" value="Genomic_DNA"/>
</dbReference>
<dbReference type="InterPro" id="IPR046341">
    <property type="entry name" value="SET_dom_sf"/>
</dbReference>
<reference evidence="2 3" key="1">
    <citation type="journal article" date="2024" name="Commun. Biol.">
        <title>Comparative genomic analysis of thermophilic fungi reveals convergent evolutionary adaptations and gene losses.</title>
        <authorList>
            <person name="Steindorff A.S."/>
            <person name="Aguilar-Pontes M.V."/>
            <person name="Robinson A.J."/>
            <person name="Andreopoulos B."/>
            <person name="LaButti K."/>
            <person name="Kuo A."/>
            <person name="Mondo S."/>
            <person name="Riley R."/>
            <person name="Otillar R."/>
            <person name="Haridas S."/>
            <person name="Lipzen A."/>
            <person name="Grimwood J."/>
            <person name="Schmutz J."/>
            <person name="Clum A."/>
            <person name="Reid I.D."/>
            <person name="Moisan M.C."/>
            <person name="Butler G."/>
            <person name="Nguyen T.T.M."/>
            <person name="Dewar K."/>
            <person name="Conant G."/>
            <person name="Drula E."/>
            <person name="Henrissat B."/>
            <person name="Hansel C."/>
            <person name="Singer S."/>
            <person name="Hutchinson M.I."/>
            <person name="de Vries R.P."/>
            <person name="Natvig D.O."/>
            <person name="Powell A.J."/>
            <person name="Tsang A."/>
            <person name="Grigoriev I.V."/>
        </authorList>
    </citation>
    <scope>NUCLEOTIDE SEQUENCE [LARGE SCALE GENOMIC DNA]</scope>
    <source>
        <strain evidence="2 3">CBS 494.80</strain>
    </source>
</reference>
<evidence type="ECO:0000313" key="2">
    <source>
        <dbReference type="EMBL" id="KAL2066321.1"/>
    </source>
</evidence>
<dbReference type="PANTHER" id="PTHR47643:SF2">
    <property type="entry name" value="TPR DOMAIN PROTEIN (AFU_ORTHOLOGUE AFUA_5G12710)"/>
    <property type="match status" value="1"/>
</dbReference>
<feature type="domain" description="SET" evidence="1">
    <location>
        <begin position="127"/>
        <end position="279"/>
    </location>
</feature>
<dbReference type="SUPFAM" id="SSF82199">
    <property type="entry name" value="SET domain"/>
    <property type="match status" value="1"/>
</dbReference>
<dbReference type="CDD" id="cd20071">
    <property type="entry name" value="SET_SMYD"/>
    <property type="match status" value="1"/>
</dbReference>
<gene>
    <name evidence="2" type="ORF">VTL71DRAFT_2392</name>
</gene>
<dbReference type="InterPro" id="IPR001214">
    <property type="entry name" value="SET_dom"/>
</dbReference>
<dbReference type="InterPro" id="IPR053209">
    <property type="entry name" value="Gramillin-biosynth_MTr"/>
</dbReference>
<sequence length="499" mass="56086">MIDLKRAPSYPKTQRFDSALSDFKYPPTEKQTVRSVQESLLEAGYLYSLDRFRECSEVLKIICKEYPENKQAKTELTRTIFRLLEQQRGGYNFKTLYAEVATLRPPQLDHATYIGPVDIRESPGKDRGLFTTYHVKAGDLLICEKAFSYSYSDVSIGTKAGLRIDTIQKLNDNPHLIPQFNSMYHGSYQPILERNGKPVVDEYLVERVITLNSFGGSISTLASHTTGPNTSGHSSGVWVFSATINHACIANCRRSFIGDMQIIRASCDLPPDTELLFPYHSLAAQDHDYEATQRELEEYGFVCACELCSDAKSMSKQTLERRRVLRTELSAAFHTGGQRGAFDCGKVDTARIERTLASLEGTYTKSAVEVPRTGLWDPYLALTRMYAVLGRSQNVIWSTLKILEMLGFSIHGASFPCRNGESKIIVVEKWGLVVDYLVECWMVLWTAYAVLGDVERADMARNFAVVSYRIVVGEDQTFEETYGAKGTACVAQGRLWSSQ</sequence>